<keyword evidence="3" id="KW-0812">Transmembrane</keyword>
<keyword evidence="1" id="KW-0802">TPR repeat</keyword>
<feature type="repeat" description="TPR" evidence="1">
    <location>
        <begin position="294"/>
        <end position="327"/>
    </location>
</feature>
<evidence type="ECO:0000313" key="5">
    <source>
        <dbReference type="EMBL" id="RJP17145.1"/>
    </source>
</evidence>
<dbReference type="SUPFAM" id="SSF48452">
    <property type="entry name" value="TPR-like"/>
    <property type="match status" value="1"/>
</dbReference>
<dbReference type="Gene3D" id="1.10.10.1320">
    <property type="entry name" value="Anti-sigma factor, zinc-finger domain"/>
    <property type="match status" value="1"/>
</dbReference>
<dbReference type="Pfam" id="PF13174">
    <property type="entry name" value="TPR_6"/>
    <property type="match status" value="2"/>
</dbReference>
<dbReference type="SMART" id="SM00028">
    <property type="entry name" value="TPR"/>
    <property type="match status" value="2"/>
</dbReference>
<protein>
    <recommendedName>
        <fullName evidence="4">Putative zinc-finger domain-containing protein</fullName>
    </recommendedName>
</protein>
<name>A0A3A4NEH2_ABYX5</name>
<feature type="compositionally biased region" description="Polar residues" evidence="2">
    <location>
        <begin position="195"/>
        <end position="206"/>
    </location>
</feature>
<dbReference type="InterPro" id="IPR041916">
    <property type="entry name" value="Anti_sigma_zinc_sf"/>
</dbReference>
<organism evidence="5 6">
    <name type="scientific">Abyssobacteria bacterium (strain SURF_5)</name>
    <dbReference type="NCBI Taxonomy" id="2093360"/>
    <lineage>
        <taxon>Bacteria</taxon>
        <taxon>Pseudomonadati</taxon>
        <taxon>Candidatus Hydrogenedentota</taxon>
        <taxon>Candidatus Abyssobacteria</taxon>
    </lineage>
</organism>
<reference evidence="5 6" key="1">
    <citation type="journal article" date="2017" name="ISME J.">
        <title>Energy and carbon metabolisms in a deep terrestrial subsurface fluid microbial community.</title>
        <authorList>
            <person name="Momper L."/>
            <person name="Jungbluth S.P."/>
            <person name="Lee M.D."/>
            <person name="Amend J.P."/>
        </authorList>
    </citation>
    <scope>NUCLEOTIDE SEQUENCE [LARGE SCALE GENOMIC DNA]</scope>
    <source>
        <strain evidence="5">SURF_5</strain>
    </source>
</reference>
<evidence type="ECO:0000259" key="4">
    <source>
        <dbReference type="Pfam" id="PF13490"/>
    </source>
</evidence>
<evidence type="ECO:0000313" key="6">
    <source>
        <dbReference type="Proteomes" id="UP000265882"/>
    </source>
</evidence>
<feature type="region of interest" description="Disordered" evidence="2">
    <location>
        <begin position="188"/>
        <end position="267"/>
    </location>
</feature>
<accession>A0A3A4NEH2</accession>
<dbReference type="Pfam" id="PF13490">
    <property type="entry name" value="zf-HC2"/>
    <property type="match status" value="1"/>
</dbReference>
<feature type="region of interest" description="Disordered" evidence="2">
    <location>
        <begin position="157"/>
        <end position="176"/>
    </location>
</feature>
<keyword evidence="3" id="KW-1133">Transmembrane helix</keyword>
<feature type="transmembrane region" description="Helical" evidence="3">
    <location>
        <begin position="92"/>
        <end position="110"/>
    </location>
</feature>
<feature type="region of interest" description="Disordered" evidence="2">
    <location>
        <begin position="374"/>
        <end position="393"/>
    </location>
</feature>
<dbReference type="InterPro" id="IPR027383">
    <property type="entry name" value="Znf_put"/>
</dbReference>
<sequence>MKCQKAQSLMLDSLYAVLAPRQQRALEKHLASCPACSKEFAEQKNVISVFRDVDFEKPSAALNEIVRQMAVRELEQEALFAGRRSVTYWKPALASAAAALLVIVGVVYYLPQAQKEQTIAQYPPAESVAAPKADFTGAADGFKLKEDKMDVARDVRLESQLQPEAPVSAGIAPEKRKDLAPMHLALESTDELSGAETTSGANASNFRTREEGLLDSRPEVEIDSLRRTQKGEKLQKTNVASPSLAPDSATLGEETAGKKSLSNGDRHPVSLKYHEATESYQDAVRFAPAPKATVDAQFRLGQSYQAEKEYDRALVEYKSIMEKHPEYSSLGFVYLAAGDSYLALGRAAEAIQMYETVRDRFPELRAVALERLSSATAPAQAPAGPEQTSGEAR</sequence>
<dbReference type="Proteomes" id="UP000265882">
    <property type="component" value="Unassembled WGS sequence"/>
</dbReference>
<dbReference type="AlphaFoldDB" id="A0A3A4NEH2"/>
<dbReference type="InterPro" id="IPR011990">
    <property type="entry name" value="TPR-like_helical_dom_sf"/>
</dbReference>
<dbReference type="PROSITE" id="PS50005">
    <property type="entry name" value="TPR"/>
    <property type="match status" value="1"/>
</dbReference>
<dbReference type="Gene3D" id="1.25.40.10">
    <property type="entry name" value="Tetratricopeptide repeat domain"/>
    <property type="match status" value="1"/>
</dbReference>
<proteinExistence type="predicted"/>
<evidence type="ECO:0000256" key="3">
    <source>
        <dbReference type="SAM" id="Phobius"/>
    </source>
</evidence>
<comment type="caution">
    <text evidence="5">The sequence shown here is derived from an EMBL/GenBank/DDBJ whole genome shotgun (WGS) entry which is preliminary data.</text>
</comment>
<dbReference type="EMBL" id="QZKU01000119">
    <property type="protein sequence ID" value="RJP17145.1"/>
    <property type="molecule type" value="Genomic_DNA"/>
</dbReference>
<feature type="domain" description="Putative zinc-finger" evidence="4">
    <location>
        <begin position="3"/>
        <end position="36"/>
    </location>
</feature>
<gene>
    <name evidence="5" type="ORF">C4520_17355</name>
</gene>
<evidence type="ECO:0000256" key="1">
    <source>
        <dbReference type="PROSITE-ProRule" id="PRU00339"/>
    </source>
</evidence>
<keyword evidence="3" id="KW-0472">Membrane</keyword>
<feature type="compositionally biased region" description="Basic and acidic residues" evidence="2">
    <location>
        <begin position="207"/>
        <end position="235"/>
    </location>
</feature>
<dbReference type="InterPro" id="IPR019734">
    <property type="entry name" value="TPR_rpt"/>
</dbReference>
<evidence type="ECO:0000256" key="2">
    <source>
        <dbReference type="SAM" id="MobiDB-lite"/>
    </source>
</evidence>